<dbReference type="GO" id="GO:0043571">
    <property type="term" value="P:maintenance of CRISPR repeat elements"/>
    <property type="evidence" value="ECO:0007669"/>
    <property type="project" value="InterPro"/>
</dbReference>
<dbReference type="GO" id="GO:0004521">
    <property type="term" value="F:RNA endonuclease activity"/>
    <property type="evidence" value="ECO:0007669"/>
    <property type="project" value="InterPro"/>
</dbReference>
<dbReference type="Gene3D" id="3.30.70.2650">
    <property type="match status" value="1"/>
</dbReference>
<dbReference type="NCBIfam" id="TIGR01573">
    <property type="entry name" value="cas2"/>
    <property type="match status" value="1"/>
</dbReference>
<dbReference type="Pfam" id="PF20803">
    <property type="entry name" value="PaaX_M"/>
    <property type="match status" value="1"/>
</dbReference>
<keyword evidence="1" id="KW-0540">Nuclease</keyword>
<keyword evidence="5" id="KW-0460">Magnesium</keyword>
<dbReference type="GO" id="GO:0006351">
    <property type="term" value="P:DNA-templated transcription"/>
    <property type="evidence" value="ECO:0007669"/>
    <property type="project" value="TreeGrafter"/>
</dbReference>
<protein>
    <submittedName>
        <fullName evidence="8">CRISPR-associated endonuclease Cas2</fullName>
    </submittedName>
</protein>
<dbReference type="Proteomes" id="UP000176897">
    <property type="component" value="Unassembled WGS sequence"/>
</dbReference>
<dbReference type="STRING" id="1802401.A3B21_03000"/>
<accession>A0A1F7USF0</accession>
<reference evidence="8 9" key="1">
    <citation type="journal article" date="2016" name="Nat. Commun.">
        <title>Thousands of microbial genomes shed light on interconnected biogeochemical processes in an aquifer system.</title>
        <authorList>
            <person name="Anantharaman K."/>
            <person name="Brown C.T."/>
            <person name="Hug L.A."/>
            <person name="Sharon I."/>
            <person name="Castelle C.J."/>
            <person name="Probst A.J."/>
            <person name="Thomas B.C."/>
            <person name="Singh A."/>
            <person name="Wilkins M.J."/>
            <person name="Karaoz U."/>
            <person name="Brodie E.L."/>
            <person name="Williams K.H."/>
            <person name="Hubbard S.S."/>
            <person name="Banfield J.F."/>
        </authorList>
    </citation>
    <scope>NUCLEOTIDE SEQUENCE [LARGE SCALE GENOMIC DNA]</scope>
</reference>
<evidence type="ECO:0000313" key="9">
    <source>
        <dbReference type="Proteomes" id="UP000176897"/>
    </source>
</evidence>
<proteinExistence type="predicted"/>
<dbReference type="PANTHER" id="PTHR30319:SF1">
    <property type="entry name" value="TRANSCRIPTIONAL REPRESSOR PAAX"/>
    <property type="match status" value="1"/>
</dbReference>
<keyword evidence="4" id="KW-0378">Hydrolase</keyword>
<dbReference type="AlphaFoldDB" id="A0A1F7USF0"/>
<keyword evidence="3 8" id="KW-0255">Endonuclease</keyword>
<evidence type="ECO:0000256" key="6">
    <source>
        <dbReference type="ARBA" id="ARBA00023118"/>
    </source>
</evidence>
<organism evidence="8 9">
    <name type="scientific">Candidatus Uhrbacteria bacterium RIFCSPLOWO2_01_FULL_47_24</name>
    <dbReference type="NCBI Taxonomy" id="1802401"/>
    <lineage>
        <taxon>Bacteria</taxon>
        <taxon>Candidatus Uhriibacteriota</taxon>
    </lineage>
</organism>
<dbReference type="EMBL" id="MGEJ01000009">
    <property type="protein sequence ID" value="OGL81233.1"/>
    <property type="molecule type" value="Genomic_DNA"/>
</dbReference>
<keyword evidence="6" id="KW-0051">Antiviral defense</keyword>
<evidence type="ECO:0000313" key="8">
    <source>
        <dbReference type="EMBL" id="OGL81233.1"/>
    </source>
</evidence>
<comment type="caution">
    <text evidence="8">The sequence shown here is derived from an EMBL/GenBank/DDBJ whole genome shotgun (WGS) entry which is preliminary data.</text>
</comment>
<evidence type="ECO:0000256" key="5">
    <source>
        <dbReference type="ARBA" id="ARBA00022842"/>
    </source>
</evidence>
<evidence type="ECO:0000256" key="4">
    <source>
        <dbReference type="ARBA" id="ARBA00022801"/>
    </source>
</evidence>
<feature type="domain" description="Transcriptional repressor PaaX-like central Cas2-like" evidence="7">
    <location>
        <begin position="113"/>
        <end position="182"/>
    </location>
</feature>
<dbReference type="InterPro" id="IPR021127">
    <property type="entry name" value="CRISPR_associated_Cas2"/>
</dbReference>
<evidence type="ECO:0000256" key="2">
    <source>
        <dbReference type="ARBA" id="ARBA00022723"/>
    </source>
</evidence>
<keyword evidence="2" id="KW-0479">Metal-binding</keyword>
<sequence>MTMRKKIQKKKSRQAELLRYGLRAGRIFLQDMASLTGYIAAAGHNYNLGWAEYEERQEQTRKYEERERLRELKARKWIETKKIGEKLMVRLTAKGWQQVLRDRMRCTKTMCKDGRCIIVVFDVPESERHVRDTLRWILAECGFSMLQKSVWFSNKDVMDDLCALLQGTKLNKWVRIVVGNQLKQVFLKNALLRLKARQTAHKTGKA</sequence>
<evidence type="ECO:0000259" key="7">
    <source>
        <dbReference type="Pfam" id="PF20803"/>
    </source>
</evidence>
<gene>
    <name evidence="8" type="ORF">A3B21_03000</name>
</gene>
<evidence type="ECO:0000256" key="3">
    <source>
        <dbReference type="ARBA" id="ARBA00022759"/>
    </source>
</evidence>
<evidence type="ECO:0000256" key="1">
    <source>
        <dbReference type="ARBA" id="ARBA00022722"/>
    </source>
</evidence>
<dbReference type="PANTHER" id="PTHR30319">
    <property type="entry name" value="PHENYLACETIC ACID REGULATOR-RELATED TRANSCRIPTIONAL REPRESSOR"/>
    <property type="match status" value="1"/>
</dbReference>
<name>A0A1F7USF0_9BACT</name>
<dbReference type="InterPro" id="IPR048846">
    <property type="entry name" value="PaaX-like_central"/>
</dbReference>